<sequence>MSNLPYMYVVLESHTSASIPSKSSIEEVYEYWIQYYCQPYVLASLNKYISNMENEVWEQYGNNINAAEAAHAQANREGKQLKLLTAIIWSDFT</sequence>
<evidence type="ECO:0000313" key="2">
    <source>
        <dbReference type="Proteomes" id="UP000265703"/>
    </source>
</evidence>
<reference evidence="1 2" key="1">
    <citation type="submission" date="2018-06" db="EMBL/GenBank/DDBJ databases">
        <title>Comparative genomics reveals the genomic features of Rhizophagus irregularis, R. cerebriforme, R. diaphanum and Gigaspora rosea, and their symbiotic lifestyle signature.</title>
        <authorList>
            <person name="Morin E."/>
            <person name="San Clemente H."/>
            <person name="Chen E.C.H."/>
            <person name="De La Providencia I."/>
            <person name="Hainaut M."/>
            <person name="Kuo A."/>
            <person name="Kohler A."/>
            <person name="Murat C."/>
            <person name="Tang N."/>
            <person name="Roy S."/>
            <person name="Loubradou J."/>
            <person name="Henrissat B."/>
            <person name="Grigoriev I.V."/>
            <person name="Corradi N."/>
            <person name="Roux C."/>
            <person name="Martin F.M."/>
        </authorList>
    </citation>
    <scope>NUCLEOTIDE SEQUENCE [LARGE SCALE GENOMIC DNA]</scope>
    <source>
        <strain evidence="1 2">DAOM 227022</strain>
    </source>
</reference>
<protein>
    <submittedName>
        <fullName evidence="1">Uncharacterized protein</fullName>
    </submittedName>
</protein>
<keyword evidence="2" id="KW-1185">Reference proteome</keyword>
<proteinExistence type="predicted"/>
<dbReference type="AlphaFoldDB" id="A0A397T747"/>
<dbReference type="EMBL" id="QKYT01000169">
    <property type="protein sequence ID" value="RIA90844.1"/>
    <property type="molecule type" value="Genomic_DNA"/>
</dbReference>
<gene>
    <name evidence="1" type="ORF">C1645_822854</name>
</gene>
<dbReference type="OrthoDB" id="2447531at2759"/>
<evidence type="ECO:0000313" key="1">
    <source>
        <dbReference type="EMBL" id="RIA90844.1"/>
    </source>
</evidence>
<organism evidence="1 2">
    <name type="scientific">Glomus cerebriforme</name>
    <dbReference type="NCBI Taxonomy" id="658196"/>
    <lineage>
        <taxon>Eukaryota</taxon>
        <taxon>Fungi</taxon>
        <taxon>Fungi incertae sedis</taxon>
        <taxon>Mucoromycota</taxon>
        <taxon>Glomeromycotina</taxon>
        <taxon>Glomeromycetes</taxon>
        <taxon>Glomerales</taxon>
        <taxon>Glomeraceae</taxon>
        <taxon>Glomus</taxon>
    </lineage>
</organism>
<name>A0A397T747_9GLOM</name>
<accession>A0A397T747</accession>
<dbReference type="Proteomes" id="UP000265703">
    <property type="component" value="Unassembled WGS sequence"/>
</dbReference>
<comment type="caution">
    <text evidence="1">The sequence shown here is derived from an EMBL/GenBank/DDBJ whole genome shotgun (WGS) entry which is preliminary data.</text>
</comment>